<name>A0A6I3X2U7_9BURK</name>
<comment type="caution">
    <text evidence="3">The sequence shown here is derived from an EMBL/GenBank/DDBJ whole genome shotgun (WGS) entry which is preliminary data.</text>
</comment>
<dbReference type="RefSeq" id="WP_155707049.1">
    <property type="nucleotide sequence ID" value="NZ_BMWU01000014.1"/>
</dbReference>
<reference evidence="3 4" key="1">
    <citation type="submission" date="2019-11" db="EMBL/GenBank/DDBJ databases">
        <title>Draft Genome Sequences of Six Type Strains of the Genus Massilia.</title>
        <authorList>
            <person name="Miess H."/>
            <person name="Frediansyah A."/>
            <person name="Goeker M."/>
            <person name="Gross H."/>
        </authorList>
    </citation>
    <scope>NUCLEOTIDE SEQUENCE [LARGE SCALE GENOMIC DNA]</scope>
    <source>
        <strain evidence="3 4">DSM 17513</strain>
    </source>
</reference>
<dbReference type="AlphaFoldDB" id="A0A6I3X2U7"/>
<dbReference type="GO" id="GO:0016491">
    <property type="term" value="F:oxidoreductase activity"/>
    <property type="evidence" value="ECO:0007669"/>
    <property type="project" value="UniProtKB-KW"/>
</dbReference>
<keyword evidence="1" id="KW-0560">Oxidoreductase</keyword>
<dbReference type="OrthoDB" id="5488419at2"/>
<dbReference type="PANTHER" id="PTHR43364:SF4">
    <property type="entry name" value="NAD(P)-LINKED OXIDOREDUCTASE SUPERFAMILY PROTEIN"/>
    <property type="match status" value="1"/>
</dbReference>
<sequence>MHYKSFGRRSGLRVSALALGTGNFGTGWGYGAERDEARAVFDRYAEAGGNFIDTADGYQGGQSEAMTGDFIAADRDHFVLATKFTLAGPGGISGTGNSRKAMVQSVEASLARLKTDRIDLYWAHFADSHTPVDEILRAFDDLVRAGKILYAGLSNFPAWRIARADAIAELRGWAPLVGVQMEYSLAERGADRELLPMIEGLGLGGALWSPLGGGLLTGKYRNDEQGRLQGLGGVLVHREDSDRATATLDTVLAVAAEVDAPPAQVAIAWLLHRDAASSTALVPILGPRTLAQLEGTLGALDVRLSPDQLARLDAASAISLGAPHDTIAKTAGAIAGGKADLLRPPKVPVA</sequence>
<protein>
    <submittedName>
        <fullName evidence="3">Aldo/keto reductase</fullName>
    </submittedName>
</protein>
<dbReference type="InterPro" id="IPR036812">
    <property type="entry name" value="NAD(P)_OxRdtase_dom_sf"/>
</dbReference>
<dbReference type="InterPro" id="IPR050523">
    <property type="entry name" value="AKR_Detox_Biosynth"/>
</dbReference>
<evidence type="ECO:0000313" key="3">
    <source>
        <dbReference type="EMBL" id="MUI11174.1"/>
    </source>
</evidence>
<accession>A0A6I3X2U7</accession>
<dbReference type="Proteomes" id="UP000431684">
    <property type="component" value="Unassembled WGS sequence"/>
</dbReference>
<evidence type="ECO:0000256" key="1">
    <source>
        <dbReference type="ARBA" id="ARBA00023002"/>
    </source>
</evidence>
<keyword evidence="4" id="KW-1185">Reference proteome</keyword>
<dbReference type="EMBL" id="WNWM01000002">
    <property type="protein sequence ID" value="MUI11174.1"/>
    <property type="molecule type" value="Genomic_DNA"/>
</dbReference>
<evidence type="ECO:0000259" key="2">
    <source>
        <dbReference type="Pfam" id="PF00248"/>
    </source>
</evidence>
<dbReference type="CDD" id="cd19080">
    <property type="entry name" value="AKR_AKR9A_9B"/>
    <property type="match status" value="1"/>
</dbReference>
<evidence type="ECO:0000313" key="4">
    <source>
        <dbReference type="Proteomes" id="UP000431684"/>
    </source>
</evidence>
<dbReference type="SUPFAM" id="SSF51430">
    <property type="entry name" value="NAD(P)-linked oxidoreductase"/>
    <property type="match status" value="1"/>
</dbReference>
<organism evidence="3 4">
    <name type="scientific">Pseudoduganella dura</name>
    <dbReference type="NCBI Taxonomy" id="321982"/>
    <lineage>
        <taxon>Bacteria</taxon>
        <taxon>Pseudomonadati</taxon>
        <taxon>Pseudomonadota</taxon>
        <taxon>Betaproteobacteria</taxon>
        <taxon>Burkholderiales</taxon>
        <taxon>Oxalobacteraceae</taxon>
        <taxon>Telluria group</taxon>
        <taxon>Pseudoduganella</taxon>
    </lineage>
</organism>
<dbReference type="Pfam" id="PF00248">
    <property type="entry name" value="Aldo_ket_red"/>
    <property type="match status" value="1"/>
</dbReference>
<proteinExistence type="predicted"/>
<dbReference type="InterPro" id="IPR023210">
    <property type="entry name" value="NADP_OxRdtase_dom"/>
</dbReference>
<gene>
    <name evidence="3" type="ORF">GJV26_01495</name>
</gene>
<feature type="domain" description="NADP-dependent oxidoreductase" evidence="2">
    <location>
        <begin position="17"/>
        <end position="315"/>
    </location>
</feature>
<dbReference type="Gene3D" id="3.20.20.100">
    <property type="entry name" value="NADP-dependent oxidoreductase domain"/>
    <property type="match status" value="1"/>
</dbReference>
<dbReference type="PANTHER" id="PTHR43364">
    <property type="entry name" value="NADH-SPECIFIC METHYLGLYOXAL REDUCTASE-RELATED"/>
    <property type="match status" value="1"/>
</dbReference>
<dbReference type="GO" id="GO:0005829">
    <property type="term" value="C:cytosol"/>
    <property type="evidence" value="ECO:0007669"/>
    <property type="project" value="TreeGrafter"/>
</dbReference>